<comment type="caution">
    <text evidence="3">The sequence shown here is derived from an EMBL/GenBank/DDBJ whole genome shotgun (WGS) entry which is preliminary data.</text>
</comment>
<dbReference type="Proteomes" id="UP000236621">
    <property type="component" value="Unassembled WGS sequence"/>
</dbReference>
<proteinExistence type="predicted"/>
<feature type="compositionally biased region" description="Pro residues" evidence="2">
    <location>
        <begin position="245"/>
        <end position="256"/>
    </location>
</feature>
<gene>
    <name evidence="3" type="ORF">TCAP_01920</name>
</gene>
<dbReference type="EMBL" id="NRSZ01000298">
    <property type="protein sequence ID" value="PNY28167.1"/>
    <property type="molecule type" value="Genomic_DNA"/>
</dbReference>
<reference evidence="3 4" key="1">
    <citation type="submission" date="2017-08" db="EMBL/GenBank/DDBJ databases">
        <title>Harnessing the power of phylogenomics to disentangle the directionality and signatures of interkingdom host jumping in the parasitic fungal genus Tolypocladium.</title>
        <authorList>
            <person name="Quandt C.A."/>
            <person name="Patterson W."/>
            <person name="Spatafora J.W."/>
        </authorList>
    </citation>
    <scope>NUCLEOTIDE SEQUENCE [LARGE SCALE GENOMIC DNA]</scope>
    <source>
        <strain evidence="3 4">CBS 113982</strain>
    </source>
</reference>
<protein>
    <submittedName>
        <fullName evidence="3">Uncharacterized protein</fullName>
    </submittedName>
</protein>
<name>A0A2K3QKV5_9HYPO</name>
<sequence>MEGLARLWGIWDYVDPKGTKQLEPPTRPAVPKLPAVENIAERMQSETDEEYSLRLQQHRLRLELLNREYAINQDRFRIDCLEYSIKLGEHGTAKEELNQTEQGHLLEPTPRLKLMKLEMLLTVSNHTVIPDDQVAELTAKLECKGDRDWIVWMKDVAELWQRCFDSGASKNHGSRLAELFIESARGHHDEFCLRWREANRKEPFEVLIQDFILFLLLDQDMIHDPDKERKMAMLDSPILSAQSPPSLPSLHSPPPAGQAQPAQTKPKARRCPGRKAVRRITGNAW</sequence>
<accession>A0A2K3QKV5</accession>
<evidence type="ECO:0000256" key="2">
    <source>
        <dbReference type="SAM" id="MobiDB-lite"/>
    </source>
</evidence>
<feature type="compositionally biased region" description="Basic residues" evidence="2">
    <location>
        <begin position="266"/>
        <end position="278"/>
    </location>
</feature>
<keyword evidence="4" id="KW-1185">Reference proteome</keyword>
<evidence type="ECO:0000313" key="4">
    <source>
        <dbReference type="Proteomes" id="UP000236621"/>
    </source>
</evidence>
<feature type="coiled-coil region" evidence="1">
    <location>
        <begin position="48"/>
        <end position="75"/>
    </location>
</feature>
<evidence type="ECO:0000313" key="3">
    <source>
        <dbReference type="EMBL" id="PNY28167.1"/>
    </source>
</evidence>
<feature type="region of interest" description="Disordered" evidence="2">
    <location>
        <begin position="241"/>
        <end position="285"/>
    </location>
</feature>
<evidence type="ECO:0000256" key="1">
    <source>
        <dbReference type="SAM" id="Coils"/>
    </source>
</evidence>
<dbReference type="OrthoDB" id="4961108at2759"/>
<dbReference type="AlphaFoldDB" id="A0A2K3QKV5"/>
<organism evidence="3 4">
    <name type="scientific">Tolypocladium capitatum</name>
    <dbReference type="NCBI Taxonomy" id="45235"/>
    <lineage>
        <taxon>Eukaryota</taxon>
        <taxon>Fungi</taxon>
        <taxon>Dikarya</taxon>
        <taxon>Ascomycota</taxon>
        <taxon>Pezizomycotina</taxon>
        <taxon>Sordariomycetes</taxon>
        <taxon>Hypocreomycetidae</taxon>
        <taxon>Hypocreales</taxon>
        <taxon>Ophiocordycipitaceae</taxon>
        <taxon>Tolypocladium</taxon>
    </lineage>
</organism>
<keyword evidence="1" id="KW-0175">Coiled coil</keyword>